<dbReference type="OrthoDB" id="5295308at2"/>
<accession>A0A4P2VVI4</accession>
<dbReference type="AlphaFoldDB" id="A0A4P2VVI4"/>
<organism evidence="1 2">
    <name type="scientific">Fluviispira sanaruensis</name>
    <dbReference type="NCBI Taxonomy" id="2493639"/>
    <lineage>
        <taxon>Bacteria</taxon>
        <taxon>Pseudomonadati</taxon>
        <taxon>Bdellovibrionota</taxon>
        <taxon>Oligoflexia</taxon>
        <taxon>Silvanigrellales</taxon>
        <taxon>Silvanigrellaceae</taxon>
        <taxon>Fluviispira</taxon>
    </lineage>
</organism>
<reference evidence="1 2" key="1">
    <citation type="submission" date="2018-12" db="EMBL/GenBank/DDBJ databases">
        <title>Rubrispira sanarue gen. nov., sp., nov., a member of the order Silvanigrellales, isolated from a brackish lake in Hamamatsu Japan.</title>
        <authorList>
            <person name="Maejima Y."/>
            <person name="Iino T."/>
            <person name="Muraguchi Y."/>
            <person name="Fukuda K."/>
            <person name="Nojiri H."/>
            <person name="Ohkuma M."/>
            <person name="Moriuchi R."/>
            <person name="Dohra H."/>
            <person name="Kimbara K."/>
            <person name="Shintani M."/>
        </authorList>
    </citation>
    <scope>NUCLEOTIDE SEQUENCE [LARGE SCALE GENOMIC DNA]</scope>
    <source>
        <strain evidence="1 2">RF1110005</strain>
    </source>
</reference>
<evidence type="ECO:0000313" key="2">
    <source>
        <dbReference type="Proteomes" id="UP000291236"/>
    </source>
</evidence>
<name>A0A4P2VVI4_FLUSA</name>
<dbReference type="KEGG" id="sbf:JCM31447_13650"/>
<evidence type="ECO:0000313" key="1">
    <source>
        <dbReference type="EMBL" id="BBH52922.1"/>
    </source>
</evidence>
<proteinExistence type="predicted"/>
<protein>
    <submittedName>
        <fullName evidence="1">Uncharacterized protein</fullName>
    </submittedName>
</protein>
<dbReference type="RefSeq" id="WP_130607815.1">
    <property type="nucleotide sequence ID" value="NZ_AP019368.1"/>
</dbReference>
<sequence length="162" mass="19331">MQSNQYRKKIKGVSFHHRSSQPIYKKNKKYLSEYFDLEILDNQIKIETPLPMYAQDIRNLMCDQGRNIINTFVSECVDSIAKWTGIIKAMERCFMNENLYQSELYLTENFCDENIYKNKELEIFLSTKSLLALWRHRLAMLEMIVEAQGSLRNIKYKINIKK</sequence>
<dbReference type="Proteomes" id="UP000291236">
    <property type="component" value="Chromosome"/>
</dbReference>
<gene>
    <name evidence="1" type="ORF">JCM31447_13650</name>
</gene>
<dbReference type="EMBL" id="AP019368">
    <property type="protein sequence ID" value="BBH52922.1"/>
    <property type="molecule type" value="Genomic_DNA"/>
</dbReference>
<keyword evidence="2" id="KW-1185">Reference proteome</keyword>